<evidence type="ECO:0000313" key="2">
    <source>
        <dbReference type="EMBL" id="CAD7250501.1"/>
    </source>
</evidence>
<dbReference type="EMBL" id="CAJPEV010002891">
    <property type="protein sequence ID" value="CAG0898350.1"/>
    <property type="molecule type" value="Genomic_DNA"/>
</dbReference>
<proteinExistence type="predicted"/>
<feature type="coiled-coil region" evidence="1">
    <location>
        <begin position="36"/>
        <end position="70"/>
    </location>
</feature>
<dbReference type="AlphaFoldDB" id="A0A7R9AAU5"/>
<name>A0A7R9AAU5_9CRUS</name>
<organism evidence="2">
    <name type="scientific">Darwinula stevensoni</name>
    <dbReference type="NCBI Taxonomy" id="69355"/>
    <lineage>
        <taxon>Eukaryota</taxon>
        <taxon>Metazoa</taxon>
        <taxon>Ecdysozoa</taxon>
        <taxon>Arthropoda</taxon>
        <taxon>Crustacea</taxon>
        <taxon>Oligostraca</taxon>
        <taxon>Ostracoda</taxon>
        <taxon>Podocopa</taxon>
        <taxon>Podocopida</taxon>
        <taxon>Darwinulocopina</taxon>
        <taxon>Darwinuloidea</taxon>
        <taxon>Darwinulidae</taxon>
        <taxon>Darwinula</taxon>
    </lineage>
</organism>
<sequence length="106" mass="12302">MKETALDSVSELKCLAELEEMMWTMMAKFEELAKDTTQLKLDNEQLKITAAQLELNVDNLKSLLENTMEDRLQYLEAITRQISELLEHIGDQTSFVSHRCKFVSVY</sequence>
<evidence type="ECO:0000313" key="3">
    <source>
        <dbReference type="Proteomes" id="UP000677054"/>
    </source>
</evidence>
<accession>A0A7R9AAU5</accession>
<dbReference type="EMBL" id="LR902408">
    <property type="protein sequence ID" value="CAD7250501.1"/>
    <property type="molecule type" value="Genomic_DNA"/>
</dbReference>
<keyword evidence="3" id="KW-1185">Reference proteome</keyword>
<gene>
    <name evidence="2" type="ORF">DSTB1V02_LOCUS10274</name>
</gene>
<reference evidence="2" key="1">
    <citation type="submission" date="2020-11" db="EMBL/GenBank/DDBJ databases">
        <authorList>
            <person name="Tran Van P."/>
        </authorList>
    </citation>
    <scope>NUCLEOTIDE SEQUENCE</scope>
</reference>
<evidence type="ECO:0000256" key="1">
    <source>
        <dbReference type="SAM" id="Coils"/>
    </source>
</evidence>
<dbReference type="Proteomes" id="UP000677054">
    <property type="component" value="Unassembled WGS sequence"/>
</dbReference>
<keyword evidence="1" id="KW-0175">Coiled coil</keyword>
<protein>
    <submittedName>
        <fullName evidence="2">Uncharacterized protein</fullName>
    </submittedName>
</protein>